<dbReference type="EMBL" id="CP104694">
    <property type="protein sequence ID" value="UXI70359.1"/>
    <property type="molecule type" value="Genomic_DNA"/>
</dbReference>
<dbReference type="Proteomes" id="UP001064632">
    <property type="component" value="Chromosome"/>
</dbReference>
<dbReference type="RefSeq" id="WP_261697309.1">
    <property type="nucleotide sequence ID" value="NZ_CP104694.1"/>
</dbReference>
<sequence>MFIKEETDRSRISGALAASLRAGKALPELVFDIDFEALGFEQFDYALSADFWSVLQSLARAAGEREIWLGALTPSIDWYRESFSVTPWLRIPITASAADYWNAINRPFDPRYPDSLLITAESMFWLSERSSFVVYGDRSSELCVLAAKKLVPPVFDEVARNWKSAGDAAKSFLYKHAPNFESVAQRLKECYPTKSR</sequence>
<reference evidence="1" key="1">
    <citation type="submission" date="2022-09" db="EMBL/GenBank/DDBJ databases">
        <title>Tahibacter sp. nov., isolated from a fresh water.</title>
        <authorList>
            <person name="Baek J.H."/>
            <person name="Lee J.K."/>
            <person name="Kim J.M."/>
            <person name="Jeon C.O."/>
        </authorList>
    </citation>
    <scope>NUCLEOTIDE SEQUENCE</scope>
    <source>
        <strain evidence="1">W38</strain>
    </source>
</reference>
<accession>A0ABY6BKR4</accession>
<keyword evidence="2" id="KW-1185">Reference proteome</keyword>
<organism evidence="1 2">
    <name type="scientific">Tahibacter amnicola</name>
    <dbReference type="NCBI Taxonomy" id="2976241"/>
    <lineage>
        <taxon>Bacteria</taxon>
        <taxon>Pseudomonadati</taxon>
        <taxon>Pseudomonadota</taxon>
        <taxon>Gammaproteobacteria</taxon>
        <taxon>Lysobacterales</taxon>
        <taxon>Rhodanobacteraceae</taxon>
        <taxon>Tahibacter</taxon>
    </lineage>
</organism>
<evidence type="ECO:0000313" key="1">
    <source>
        <dbReference type="EMBL" id="UXI70359.1"/>
    </source>
</evidence>
<proteinExistence type="predicted"/>
<gene>
    <name evidence="1" type="ORF">N4264_12215</name>
</gene>
<protein>
    <submittedName>
        <fullName evidence="1">Uncharacterized protein</fullName>
    </submittedName>
</protein>
<name>A0ABY6BKR4_9GAMM</name>
<evidence type="ECO:0000313" key="2">
    <source>
        <dbReference type="Proteomes" id="UP001064632"/>
    </source>
</evidence>